<evidence type="ECO:0000259" key="14">
    <source>
        <dbReference type="Pfam" id="PF00205"/>
    </source>
</evidence>
<feature type="compositionally biased region" description="Low complexity" evidence="13">
    <location>
        <begin position="636"/>
        <end position="648"/>
    </location>
</feature>
<dbReference type="GO" id="GO:0009097">
    <property type="term" value="P:isoleucine biosynthetic process"/>
    <property type="evidence" value="ECO:0007669"/>
    <property type="project" value="UniProtKB-UniPathway"/>
</dbReference>
<dbReference type="InterPro" id="IPR045229">
    <property type="entry name" value="TPP_enz"/>
</dbReference>
<dbReference type="Pfam" id="PF00205">
    <property type="entry name" value="TPP_enzyme_M"/>
    <property type="match status" value="1"/>
</dbReference>
<dbReference type="Gene3D" id="3.40.50.1220">
    <property type="entry name" value="TPP-binding domain"/>
    <property type="match status" value="1"/>
</dbReference>
<evidence type="ECO:0000259" key="16">
    <source>
        <dbReference type="Pfam" id="PF02776"/>
    </source>
</evidence>
<dbReference type="UniPathway" id="UPA00049">
    <property type="reaction ID" value="UER00059"/>
</dbReference>
<dbReference type="InterPro" id="IPR011766">
    <property type="entry name" value="TPP_enzyme_TPP-bd"/>
</dbReference>
<reference evidence="17 18" key="1">
    <citation type="journal article" date="2017" name="ISME J.">
        <title>Unveiling bifidobacterial biogeography across the mammalian branch of the tree of life.</title>
        <authorList>
            <person name="Milani C."/>
            <person name="Mangifesta M."/>
            <person name="Mancabelli L."/>
            <person name="Lugli G.A."/>
            <person name="James K."/>
            <person name="Duranti S."/>
            <person name="Turroni F."/>
            <person name="Ferrario C."/>
            <person name="Ossiprandi M.C."/>
            <person name="van Sinderen D."/>
            <person name="Ventura M."/>
        </authorList>
    </citation>
    <scope>NUCLEOTIDE SEQUENCE [LARGE SCALE GENOMIC DNA]</scope>
    <source>
        <strain evidence="18">Ham19E</strain>
    </source>
</reference>
<evidence type="ECO:0000256" key="1">
    <source>
        <dbReference type="ARBA" id="ARBA00004974"/>
    </source>
</evidence>
<gene>
    <name evidence="17" type="ORF">B1526_0795</name>
</gene>
<dbReference type="InterPro" id="IPR012846">
    <property type="entry name" value="Acetolactate_synth_lsu"/>
</dbReference>
<accession>A0A2A2EGG5</accession>
<dbReference type="FunFam" id="3.40.50.970:FF:000007">
    <property type="entry name" value="Acetolactate synthase"/>
    <property type="match status" value="1"/>
</dbReference>
<dbReference type="GO" id="GO:0000287">
    <property type="term" value="F:magnesium ion binding"/>
    <property type="evidence" value="ECO:0007669"/>
    <property type="project" value="UniProtKB-UniRule"/>
</dbReference>
<dbReference type="InterPro" id="IPR029061">
    <property type="entry name" value="THDP-binding"/>
</dbReference>
<keyword evidence="5 12" id="KW-0028">Amino-acid biosynthesis</keyword>
<dbReference type="Gene3D" id="3.40.50.970">
    <property type="match status" value="2"/>
</dbReference>
<organism evidence="17 18">
    <name type="scientific">Bifidobacterium criceti</name>
    <dbReference type="NCBI Taxonomy" id="1960969"/>
    <lineage>
        <taxon>Bacteria</taxon>
        <taxon>Bacillati</taxon>
        <taxon>Actinomycetota</taxon>
        <taxon>Actinomycetes</taxon>
        <taxon>Bifidobacteriales</taxon>
        <taxon>Bifidobacteriaceae</taxon>
        <taxon>Bifidobacterium</taxon>
    </lineage>
</organism>
<feature type="domain" description="Thiamine pyrophosphate enzyme N-terminal TPP-binding" evidence="16">
    <location>
        <begin position="30"/>
        <end position="145"/>
    </location>
</feature>
<comment type="catalytic activity">
    <reaction evidence="11 12">
        <text>2 pyruvate + H(+) = (2S)-2-acetolactate + CO2</text>
        <dbReference type="Rhea" id="RHEA:25249"/>
        <dbReference type="ChEBI" id="CHEBI:15361"/>
        <dbReference type="ChEBI" id="CHEBI:15378"/>
        <dbReference type="ChEBI" id="CHEBI:16526"/>
        <dbReference type="ChEBI" id="CHEBI:58476"/>
        <dbReference type="EC" id="2.2.1.6"/>
    </reaction>
</comment>
<dbReference type="InterPro" id="IPR039368">
    <property type="entry name" value="AHAS_TPP"/>
</dbReference>
<dbReference type="UniPathway" id="UPA00047">
    <property type="reaction ID" value="UER00055"/>
</dbReference>
<dbReference type="CDD" id="cd02015">
    <property type="entry name" value="TPP_AHAS"/>
    <property type="match status" value="1"/>
</dbReference>
<evidence type="ECO:0000256" key="11">
    <source>
        <dbReference type="ARBA" id="ARBA00048670"/>
    </source>
</evidence>
<feature type="region of interest" description="Disordered" evidence="13">
    <location>
        <begin position="616"/>
        <end position="654"/>
    </location>
</feature>
<comment type="cofactor">
    <cofactor evidence="12">
        <name>Mg(2+)</name>
        <dbReference type="ChEBI" id="CHEBI:18420"/>
    </cofactor>
    <text evidence="12">Binds 1 Mg(2+) ion per subunit.</text>
</comment>
<dbReference type="Proteomes" id="UP000218399">
    <property type="component" value="Unassembled WGS sequence"/>
</dbReference>
<dbReference type="RefSeq" id="WP_235607017.1">
    <property type="nucleotide sequence ID" value="NZ_MVOH01000007.1"/>
</dbReference>
<dbReference type="NCBIfam" id="TIGR00118">
    <property type="entry name" value="acolac_lg"/>
    <property type="match status" value="1"/>
</dbReference>
<proteinExistence type="inferred from homology"/>
<comment type="pathway">
    <text evidence="2 12">Amino-acid biosynthesis; L-valine biosynthesis; L-valine from pyruvate: step 1/4.</text>
</comment>
<dbReference type="InterPro" id="IPR012000">
    <property type="entry name" value="Thiamin_PyroP_enz_cen_dom"/>
</dbReference>
<evidence type="ECO:0000256" key="8">
    <source>
        <dbReference type="ARBA" id="ARBA00022842"/>
    </source>
</evidence>
<dbReference type="PANTHER" id="PTHR18968:SF13">
    <property type="entry name" value="ACETOLACTATE SYNTHASE CATALYTIC SUBUNIT, MITOCHONDRIAL"/>
    <property type="match status" value="1"/>
</dbReference>
<evidence type="ECO:0000259" key="15">
    <source>
        <dbReference type="Pfam" id="PF02775"/>
    </source>
</evidence>
<keyword evidence="18" id="KW-1185">Reference proteome</keyword>
<evidence type="ECO:0000256" key="10">
    <source>
        <dbReference type="ARBA" id="ARBA00023304"/>
    </source>
</evidence>
<evidence type="ECO:0000256" key="7">
    <source>
        <dbReference type="ARBA" id="ARBA00022723"/>
    </source>
</evidence>
<keyword evidence="7 12" id="KW-0479">Metal-binding</keyword>
<comment type="cofactor">
    <cofactor evidence="12">
        <name>thiamine diphosphate</name>
        <dbReference type="ChEBI" id="CHEBI:58937"/>
    </cofactor>
    <text evidence="12">Binds 1 thiamine pyrophosphate per subunit.</text>
</comment>
<evidence type="ECO:0000256" key="13">
    <source>
        <dbReference type="SAM" id="MobiDB-lite"/>
    </source>
</evidence>
<keyword evidence="6 12" id="KW-0808">Transferase</keyword>
<dbReference type="PANTHER" id="PTHR18968">
    <property type="entry name" value="THIAMINE PYROPHOSPHATE ENZYMES"/>
    <property type="match status" value="1"/>
</dbReference>
<dbReference type="GO" id="GO:0003984">
    <property type="term" value="F:acetolactate synthase activity"/>
    <property type="evidence" value="ECO:0007669"/>
    <property type="project" value="UniProtKB-EC"/>
</dbReference>
<keyword evidence="8 12" id="KW-0460">Magnesium</keyword>
<dbReference type="GO" id="GO:0030976">
    <property type="term" value="F:thiamine pyrophosphate binding"/>
    <property type="evidence" value="ECO:0007669"/>
    <property type="project" value="UniProtKB-UniRule"/>
</dbReference>
<dbReference type="EMBL" id="MVOH01000007">
    <property type="protein sequence ID" value="PAU68081.1"/>
    <property type="molecule type" value="Genomic_DNA"/>
</dbReference>
<protein>
    <recommendedName>
        <fullName evidence="4 12">Acetolactate synthase</fullName>
        <ecNumber evidence="4 12">2.2.1.6</ecNumber>
    </recommendedName>
</protein>
<evidence type="ECO:0000256" key="2">
    <source>
        <dbReference type="ARBA" id="ARBA00005025"/>
    </source>
</evidence>
<dbReference type="GO" id="GO:0050660">
    <property type="term" value="F:flavin adenine dinucleotide binding"/>
    <property type="evidence" value="ECO:0007669"/>
    <property type="project" value="InterPro"/>
</dbReference>
<comment type="similarity">
    <text evidence="3 12">Belongs to the TPP enzyme family.</text>
</comment>
<dbReference type="SUPFAM" id="SSF52467">
    <property type="entry name" value="DHS-like NAD/FAD-binding domain"/>
    <property type="match status" value="1"/>
</dbReference>
<keyword evidence="10 12" id="KW-0100">Branched-chain amino acid biosynthesis</keyword>
<dbReference type="GO" id="GO:0005948">
    <property type="term" value="C:acetolactate synthase complex"/>
    <property type="evidence" value="ECO:0007669"/>
    <property type="project" value="TreeGrafter"/>
</dbReference>
<evidence type="ECO:0000256" key="9">
    <source>
        <dbReference type="ARBA" id="ARBA00023052"/>
    </source>
</evidence>
<evidence type="ECO:0000256" key="4">
    <source>
        <dbReference type="ARBA" id="ARBA00013145"/>
    </source>
</evidence>
<dbReference type="FunFam" id="3.40.50.1220:FF:000008">
    <property type="entry name" value="Acetolactate synthase"/>
    <property type="match status" value="1"/>
</dbReference>
<evidence type="ECO:0000313" key="17">
    <source>
        <dbReference type="EMBL" id="PAU68081.1"/>
    </source>
</evidence>
<dbReference type="Pfam" id="PF02776">
    <property type="entry name" value="TPP_enzyme_N"/>
    <property type="match status" value="1"/>
</dbReference>
<comment type="pathway">
    <text evidence="1 12">Amino-acid biosynthesis; L-isoleucine biosynthesis; L-isoleucine from 2-oxobutanoate: step 1/4.</text>
</comment>
<evidence type="ECO:0000256" key="5">
    <source>
        <dbReference type="ARBA" id="ARBA00022605"/>
    </source>
</evidence>
<evidence type="ECO:0000256" key="12">
    <source>
        <dbReference type="RuleBase" id="RU003591"/>
    </source>
</evidence>
<feature type="domain" description="Thiamine pyrophosphate enzyme TPP-binding" evidence="15">
    <location>
        <begin position="419"/>
        <end position="581"/>
    </location>
</feature>
<sequence>MSPTPLQAFSGVTKNAAGHTRHEVIEGEKMTGAQALVRALEDLGVKDVFGVPGGAILPVYDAISEETAFRFILARHEQAAGHAAEGYAVATGEVGVCIVTSGPGATNVITAIADANMDSIPMVVITGQVGVNSIGTDAFQEADIVGATYPVAKHSYLVTSAQDVPRVLAEAHYIARSGRPGPVVVDLTKTAQNEEMYYTWPQRMILPGYNPTTEAHGRVLETAAKMFQRSFRPVLYVGGGAVRSGAGDEIKALADLTGAPIVTTLPARGIVSDDDPAVLGMLGMHGTIAATGAVQRCDLLVAIGARFDDRVTGKLDAFAPGARVIHIDIDPAEIGKNRAADVPIVGDVKTVLDALIPQIEQLHAEYGKPDLSTWWTLLNKWVERYPIRYEEPTDGTLAPQWVVEQLSDAADPDTIWVSGVGQHQMWATQLIKFRKPHQWISSGGLGTMGFGLPAAIGASVGSQRYFDGKKPVWLIDGDGSFQMTSEELATAFLEGMPVKIALLNNSVYGMVRQWQTLFYDKHYSATILHKEEETGLVGCPDFVKLAEAYGCVGMRARTKEEALACIRKANEINDRPVLIDFHVWKDAMVWPMVAAGDSNNNVTYMPGVKPLLNPMGDVSLDDGDVDTDAVADDAAPEGANGAASAQAADENEEN</sequence>
<dbReference type="Pfam" id="PF02775">
    <property type="entry name" value="TPP_enzyme_C"/>
    <property type="match status" value="1"/>
</dbReference>
<dbReference type="EC" id="2.2.1.6" evidence="4 12"/>
<evidence type="ECO:0000256" key="3">
    <source>
        <dbReference type="ARBA" id="ARBA00007812"/>
    </source>
</evidence>
<feature type="domain" description="Thiamine pyrophosphate enzyme central" evidence="14">
    <location>
        <begin position="220"/>
        <end position="355"/>
    </location>
</feature>
<keyword evidence="9 12" id="KW-0786">Thiamine pyrophosphate</keyword>
<dbReference type="InterPro" id="IPR029035">
    <property type="entry name" value="DHS-like_NAD/FAD-binding_dom"/>
</dbReference>
<dbReference type="GO" id="GO:0009099">
    <property type="term" value="P:L-valine biosynthetic process"/>
    <property type="evidence" value="ECO:0007669"/>
    <property type="project" value="UniProtKB-UniPathway"/>
</dbReference>
<feature type="compositionally biased region" description="Acidic residues" evidence="13">
    <location>
        <begin position="619"/>
        <end position="635"/>
    </location>
</feature>
<dbReference type="SUPFAM" id="SSF52518">
    <property type="entry name" value="Thiamin diphosphate-binding fold (THDP-binding)"/>
    <property type="match status" value="2"/>
</dbReference>
<dbReference type="InterPro" id="IPR012001">
    <property type="entry name" value="Thiamin_PyroP_enz_TPP-bd_dom"/>
</dbReference>
<evidence type="ECO:0000256" key="6">
    <source>
        <dbReference type="ARBA" id="ARBA00022679"/>
    </source>
</evidence>
<dbReference type="CDD" id="cd07035">
    <property type="entry name" value="TPP_PYR_POX_like"/>
    <property type="match status" value="1"/>
</dbReference>
<name>A0A2A2EGG5_9BIFI</name>
<comment type="caution">
    <text evidence="17">The sequence shown here is derived from an EMBL/GenBank/DDBJ whole genome shotgun (WGS) entry which is preliminary data.</text>
</comment>
<evidence type="ECO:0000313" key="18">
    <source>
        <dbReference type="Proteomes" id="UP000218399"/>
    </source>
</evidence>
<dbReference type="AlphaFoldDB" id="A0A2A2EGG5"/>
<dbReference type="NCBIfam" id="NF005860">
    <property type="entry name" value="PRK07789.1"/>
    <property type="match status" value="1"/>
</dbReference>